<evidence type="ECO:0000256" key="13">
    <source>
        <dbReference type="ARBA" id="ARBA00022741"/>
    </source>
</evidence>
<evidence type="ECO:0000256" key="9">
    <source>
        <dbReference type="ARBA" id="ARBA00022679"/>
    </source>
</evidence>
<dbReference type="PROSITE" id="PS00108">
    <property type="entry name" value="PROTEIN_KINASE_ST"/>
    <property type="match status" value="1"/>
</dbReference>
<keyword evidence="11 24" id="KW-0732">Signal</keyword>
<dbReference type="InterPro" id="IPR000719">
    <property type="entry name" value="Prot_kinase_dom"/>
</dbReference>
<keyword evidence="16 23" id="KW-1133">Transmembrane helix</keyword>
<keyword evidence="17 23" id="KW-0472">Membrane</keyword>
<evidence type="ECO:0000259" key="25">
    <source>
        <dbReference type="PROSITE" id="PS50011"/>
    </source>
</evidence>
<keyword evidence="10 23" id="KW-0812">Transmembrane</keyword>
<evidence type="ECO:0000313" key="28">
    <source>
        <dbReference type="Proteomes" id="UP000515123"/>
    </source>
</evidence>
<dbReference type="Pfam" id="PF08263">
    <property type="entry name" value="LRRNT_2"/>
    <property type="match status" value="1"/>
</dbReference>
<keyword evidence="15 22" id="KW-0067">ATP-binding</keyword>
<evidence type="ECO:0000256" key="5">
    <source>
        <dbReference type="ARBA" id="ARBA00022475"/>
    </source>
</evidence>
<keyword evidence="9" id="KW-0808">Transferase</keyword>
<dbReference type="InterPro" id="IPR003591">
    <property type="entry name" value="Leu-rich_rpt_typical-subtyp"/>
</dbReference>
<dbReference type="InterPro" id="IPR001611">
    <property type="entry name" value="Leu-rich_rpt"/>
</dbReference>
<evidence type="ECO:0000256" key="4">
    <source>
        <dbReference type="ARBA" id="ARBA00022473"/>
    </source>
</evidence>
<evidence type="ECO:0000256" key="12">
    <source>
        <dbReference type="ARBA" id="ARBA00022737"/>
    </source>
</evidence>
<dbReference type="Gene3D" id="3.80.10.10">
    <property type="entry name" value="Ribonuclease Inhibitor"/>
    <property type="match status" value="4"/>
</dbReference>
<dbReference type="InterPro" id="IPR008271">
    <property type="entry name" value="Ser/Thr_kinase_AS"/>
</dbReference>
<evidence type="ECO:0000256" key="2">
    <source>
        <dbReference type="ARBA" id="ARBA00008684"/>
    </source>
</evidence>
<dbReference type="GO" id="GO:0004674">
    <property type="term" value="F:protein serine/threonine kinase activity"/>
    <property type="evidence" value="ECO:0007669"/>
    <property type="project" value="UniProtKB-KW"/>
</dbReference>
<dbReference type="FunFam" id="1.10.510.10:FF:000192">
    <property type="entry name" value="LRR receptor-like serine/threonine-protein kinase RPK2"/>
    <property type="match status" value="1"/>
</dbReference>
<dbReference type="InterPro" id="IPR050647">
    <property type="entry name" value="Plant_LRR-RLKs"/>
</dbReference>
<dbReference type="SUPFAM" id="SSF52058">
    <property type="entry name" value="L domain-like"/>
    <property type="match status" value="1"/>
</dbReference>
<dbReference type="Pfam" id="PF00560">
    <property type="entry name" value="LRR_1"/>
    <property type="match status" value="6"/>
</dbReference>
<dbReference type="FunFam" id="3.30.200.20:FF:000260">
    <property type="entry name" value="LRR receptor-like serine/threonine-protein kinase RPK2"/>
    <property type="match status" value="1"/>
</dbReference>
<keyword evidence="18 26" id="KW-0675">Receptor</keyword>
<dbReference type="FunFam" id="3.80.10.10:FF:000041">
    <property type="entry name" value="LRR receptor-like serine/threonine-protein kinase ERECTA"/>
    <property type="match status" value="2"/>
</dbReference>
<dbReference type="Proteomes" id="UP000092600">
    <property type="component" value="Unassembled WGS sequence"/>
</dbReference>
<dbReference type="PANTHER" id="PTHR48056">
    <property type="entry name" value="LRR RECEPTOR-LIKE SERINE/THREONINE-PROTEIN KINASE-RELATED"/>
    <property type="match status" value="1"/>
</dbReference>
<feature type="binding site" evidence="22">
    <location>
        <position position="794"/>
    </location>
    <ligand>
        <name>ATP</name>
        <dbReference type="ChEBI" id="CHEBI:30616"/>
    </ligand>
</feature>
<dbReference type="PANTHER" id="PTHR48056:SF63">
    <property type="entry name" value="PROTEIN KINASE DOMAIN-CONTAINING PROTEIN"/>
    <property type="match status" value="1"/>
</dbReference>
<dbReference type="GO" id="GO:0009945">
    <property type="term" value="P:radial axis specification"/>
    <property type="evidence" value="ECO:0007669"/>
    <property type="project" value="UniProtKB-ARBA"/>
</dbReference>
<dbReference type="SMART" id="SM00369">
    <property type="entry name" value="LRR_TYP"/>
    <property type="match status" value="6"/>
</dbReference>
<dbReference type="GO" id="GO:0009409">
    <property type="term" value="P:response to cold"/>
    <property type="evidence" value="ECO:0007669"/>
    <property type="project" value="UniProtKB-ARBA"/>
</dbReference>
<dbReference type="SUPFAM" id="SSF56112">
    <property type="entry name" value="Protein kinase-like (PK-like)"/>
    <property type="match status" value="1"/>
</dbReference>
<evidence type="ECO:0000256" key="14">
    <source>
        <dbReference type="ARBA" id="ARBA00022777"/>
    </source>
</evidence>
<evidence type="ECO:0000256" key="15">
    <source>
        <dbReference type="ARBA" id="ARBA00022840"/>
    </source>
</evidence>
<dbReference type="PROSITE" id="PS00107">
    <property type="entry name" value="PROTEIN_KINASE_ATP"/>
    <property type="match status" value="1"/>
</dbReference>
<comment type="subcellular location">
    <subcellularLocation>
        <location evidence="1">Cell membrane</location>
        <topology evidence="1">Single-pass type I membrane protein</topology>
    </subcellularLocation>
</comment>
<keyword evidence="13 22" id="KW-0547">Nucleotide-binding</keyword>
<feature type="signal peptide" evidence="24">
    <location>
        <begin position="1"/>
        <end position="20"/>
    </location>
</feature>
<reference evidence="26 27" key="1">
    <citation type="journal article" date="2016" name="DNA Res.">
        <title>The draft genome of MD-2 pineapple using hybrid error correction of long reads.</title>
        <authorList>
            <person name="Redwan R.M."/>
            <person name="Saidin A."/>
            <person name="Kumar S.V."/>
        </authorList>
    </citation>
    <scope>NUCLEOTIDE SEQUENCE [LARGE SCALE GENOMIC DNA]</scope>
    <source>
        <strain evidence="27">cv. MD2</strain>
        <tissue evidence="26">Leaf</tissue>
    </source>
</reference>
<comment type="catalytic activity">
    <reaction evidence="21">
        <text>L-seryl-[protein] + ATP = O-phospho-L-seryl-[protein] + ADP + H(+)</text>
        <dbReference type="Rhea" id="RHEA:17989"/>
        <dbReference type="Rhea" id="RHEA-COMP:9863"/>
        <dbReference type="Rhea" id="RHEA-COMP:11604"/>
        <dbReference type="ChEBI" id="CHEBI:15378"/>
        <dbReference type="ChEBI" id="CHEBI:29999"/>
        <dbReference type="ChEBI" id="CHEBI:30616"/>
        <dbReference type="ChEBI" id="CHEBI:83421"/>
        <dbReference type="ChEBI" id="CHEBI:456216"/>
        <dbReference type="EC" id="2.7.11.1"/>
    </reaction>
</comment>
<dbReference type="AlphaFoldDB" id="A0A199VDP5"/>
<dbReference type="InterPro" id="IPR017441">
    <property type="entry name" value="Protein_kinase_ATP_BS"/>
</dbReference>
<sequence>MAPAPVILLLLLLTLSVSLSSLHPAASSDPSSADELAALLALKGSVTLDPSSLLSGWDPSAAAPRRHCRWRGVTCSAASGRVASLNLTGGSLAGTLPAAVFSLSELRALALAGNAFSGEIPSPPIGSLRHLELLDLGSNNFSGKIPVEISFLPSLRVLDLSYNSLSGLIPENLIGSSRIESLDLSFNRLTGGIKIVPSGSCRFLSHLKLSGNLLIDSIPSEIGKCSNLRDLLLDRNILEGHIPAQLGWLSRLRVLDVSRNSLTDRIPKELGNCRELSVLVLTDLMDIDSMTSRSSMVSSSSGEEFNAFVGAIPPEVVSISSLEILWAPRANLDGKLPSYRNSSCSLRILNLGQNYISGMIPEWLGMCQNLTFLDLSSNYLQGPVPFSVRFGCMVYFNVSRNSLSGSAMKSTESGCSNSLFSDGENIGFSVREGVLMQYYESFLQSASKGNPFGSILGEDLVVLHDFSWNGFSGSLPSFSLALHSNFSYGLLLNNNAFDGSLSSAFFGFCDGGSGLAVNLSVNRISGIIEPLTGCLFLRSFEAANNQFSGPISSNIKGLHLLKHLDLRWNNLSGEIPVQIGNLASLTFLDLSRNSLIGSIPSSLSDAPNLQILLLDHNRLSGNIPRNFSSLTQLMTLDVSFNNLSGTIPYLRHSNDCKFFEGNRFLQPCVSLNASSQSENPIQDDAKKWNSRKTRLKSFIMAAVASVCIILSILLVLFLVLIYGKRKHVKIASARRKMVVTFMDAAPELTYDNVVQATGNFSIQNLIGTGGFGATYKAELVPGFSVAVKRLSIGKFQGLRQFDAEIRTLGRIRHKNLVTLIGYHRGESDTFLIYNYLSGGNLEAFIRNMANRKMSWVEIHKIALDVAQALAYLHYSCIPRIVHRDIKPSNILLDEKLNAYLSDFGLARLLEASETHATTDVAGTFGYVAPEYATTCRVSDKSDVYSFGVVLMELMSGKRSLDPSFSQYGNGFTVVAWGRMLAQEERAGEFFDSGLWEAGPKENLVEMLRLGLSCTVESLTVRPSMKHVVAALKQLKN</sequence>
<evidence type="ECO:0000256" key="1">
    <source>
        <dbReference type="ARBA" id="ARBA00004251"/>
    </source>
</evidence>
<dbReference type="GO" id="GO:0005524">
    <property type="term" value="F:ATP binding"/>
    <property type="evidence" value="ECO:0007669"/>
    <property type="project" value="UniProtKB-UniRule"/>
</dbReference>
<dbReference type="GO" id="GO:0005886">
    <property type="term" value="C:plasma membrane"/>
    <property type="evidence" value="ECO:0007669"/>
    <property type="project" value="UniProtKB-SubCell"/>
</dbReference>
<evidence type="ECO:0000256" key="10">
    <source>
        <dbReference type="ARBA" id="ARBA00022692"/>
    </source>
</evidence>
<evidence type="ECO:0000256" key="24">
    <source>
        <dbReference type="SAM" id="SignalP"/>
    </source>
</evidence>
<evidence type="ECO:0000256" key="3">
    <source>
        <dbReference type="ARBA" id="ARBA00012513"/>
    </source>
</evidence>
<comment type="catalytic activity">
    <reaction evidence="20">
        <text>L-threonyl-[protein] + ATP = O-phospho-L-threonyl-[protein] + ADP + H(+)</text>
        <dbReference type="Rhea" id="RHEA:46608"/>
        <dbReference type="Rhea" id="RHEA-COMP:11060"/>
        <dbReference type="Rhea" id="RHEA-COMP:11605"/>
        <dbReference type="ChEBI" id="CHEBI:15378"/>
        <dbReference type="ChEBI" id="CHEBI:30013"/>
        <dbReference type="ChEBI" id="CHEBI:30616"/>
        <dbReference type="ChEBI" id="CHEBI:61977"/>
        <dbReference type="ChEBI" id="CHEBI:456216"/>
        <dbReference type="EC" id="2.7.11.1"/>
    </reaction>
</comment>
<evidence type="ECO:0000313" key="26">
    <source>
        <dbReference type="EMBL" id="OAY75219.1"/>
    </source>
</evidence>
<evidence type="ECO:0000256" key="6">
    <source>
        <dbReference type="ARBA" id="ARBA00022527"/>
    </source>
</evidence>
<evidence type="ECO:0000256" key="8">
    <source>
        <dbReference type="ARBA" id="ARBA00022614"/>
    </source>
</evidence>
<dbReference type="EC" id="2.7.11.1" evidence="3"/>
<keyword evidence="7" id="KW-0597">Phosphoprotein</keyword>
<organism evidence="26 27">
    <name type="scientific">Ananas comosus</name>
    <name type="common">Pineapple</name>
    <name type="synonym">Ananas ananas</name>
    <dbReference type="NCBI Taxonomy" id="4615"/>
    <lineage>
        <taxon>Eukaryota</taxon>
        <taxon>Viridiplantae</taxon>
        <taxon>Streptophyta</taxon>
        <taxon>Embryophyta</taxon>
        <taxon>Tracheophyta</taxon>
        <taxon>Spermatophyta</taxon>
        <taxon>Magnoliopsida</taxon>
        <taxon>Liliopsida</taxon>
        <taxon>Poales</taxon>
        <taxon>Bromeliaceae</taxon>
        <taxon>Bromelioideae</taxon>
        <taxon>Ananas</taxon>
    </lineage>
</organism>
<dbReference type="SMART" id="SM00220">
    <property type="entry name" value="S_TKc"/>
    <property type="match status" value="1"/>
</dbReference>
<dbReference type="RefSeq" id="XP_020110740.1">
    <property type="nucleotide sequence ID" value="XM_020255151.1"/>
</dbReference>
<evidence type="ECO:0000256" key="18">
    <source>
        <dbReference type="ARBA" id="ARBA00023170"/>
    </source>
</evidence>
<evidence type="ECO:0000256" key="22">
    <source>
        <dbReference type="PROSITE-ProRule" id="PRU10141"/>
    </source>
</evidence>
<keyword evidence="8" id="KW-0433">Leucine-rich repeat</keyword>
<dbReference type="FunFam" id="3.80.10.10:FF:000299">
    <property type="entry name" value="Piriformospora indica-insensitive protein 2"/>
    <property type="match status" value="1"/>
</dbReference>
<keyword evidence="14 26" id="KW-0418">Kinase</keyword>
<keyword evidence="4" id="KW-0217">Developmental protein</keyword>
<evidence type="ECO:0000313" key="29">
    <source>
        <dbReference type="RefSeq" id="XP_020110740.1"/>
    </source>
</evidence>
<feature type="chain" id="PRO_5044554551" description="non-specific serine/threonine protein kinase" evidence="24">
    <location>
        <begin position="21"/>
        <end position="1036"/>
    </location>
</feature>
<comment type="similarity">
    <text evidence="2">Belongs to the protein kinase superfamily. Ser/Thr protein kinase family.</text>
</comment>
<dbReference type="InterPro" id="IPR032675">
    <property type="entry name" value="LRR_dom_sf"/>
</dbReference>
<evidence type="ECO:0000256" key="17">
    <source>
        <dbReference type="ARBA" id="ARBA00023136"/>
    </source>
</evidence>
<feature type="domain" description="Protein kinase" evidence="25">
    <location>
        <begin position="760"/>
        <end position="1036"/>
    </location>
</feature>
<name>A0A199VDP5_ANACO</name>
<dbReference type="Gene3D" id="1.10.510.10">
    <property type="entry name" value="Transferase(Phosphotransferase) domain 1"/>
    <property type="match status" value="1"/>
</dbReference>
<evidence type="ECO:0000256" key="21">
    <source>
        <dbReference type="ARBA" id="ARBA00048679"/>
    </source>
</evidence>
<evidence type="ECO:0000313" key="27">
    <source>
        <dbReference type="Proteomes" id="UP000092600"/>
    </source>
</evidence>
<keyword evidence="5" id="KW-1003">Cell membrane</keyword>
<keyword evidence="19" id="KW-0325">Glycoprotein</keyword>
<dbReference type="InterPro" id="IPR011009">
    <property type="entry name" value="Kinase-like_dom_sf"/>
</dbReference>
<gene>
    <name evidence="29 30" type="primary">LOC109725792</name>
    <name evidence="26" type="ORF">ACMD2_19659</name>
</gene>
<dbReference type="GeneID" id="109725792"/>
<dbReference type="InterPro" id="IPR013210">
    <property type="entry name" value="LRR_N_plant-typ"/>
</dbReference>
<dbReference type="CDD" id="cd14066">
    <property type="entry name" value="STKc_IRAK"/>
    <property type="match status" value="1"/>
</dbReference>
<protein>
    <recommendedName>
        <fullName evidence="3">non-specific serine/threonine protein kinase</fullName>
        <ecNumber evidence="3">2.7.11.1</ecNumber>
    </recommendedName>
</protein>
<dbReference type="RefSeq" id="XP_020110741.1">
    <property type="nucleotide sequence ID" value="XM_020255152.1"/>
</dbReference>
<dbReference type="PROSITE" id="PS50011">
    <property type="entry name" value="PROTEIN_KINASE_DOM"/>
    <property type="match status" value="1"/>
</dbReference>
<evidence type="ECO:0000256" key="23">
    <source>
        <dbReference type="SAM" id="Phobius"/>
    </source>
</evidence>
<dbReference type="FunFam" id="3.80.10.10:FF:000275">
    <property type="entry name" value="Leucine-rich repeat receptor-like protein kinase"/>
    <property type="match status" value="1"/>
</dbReference>
<dbReference type="EMBL" id="LSRQ01002168">
    <property type="protein sequence ID" value="OAY75219.1"/>
    <property type="molecule type" value="Genomic_DNA"/>
</dbReference>
<evidence type="ECO:0000256" key="11">
    <source>
        <dbReference type="ARBA" id="ARBA00022729"/>
    </source>
</evidence>
<feature type="transmembrane region" description="Helical" evidence="23">
    <location>
        <begin position="698"/>
        <end position="722"/>
    </location>
</feature>
<reference evidence="29 30" key="2">
    <citation type="submission" date="2025-04" db="UniProtKB">
        <authorList>
            <consortium name="RefSeq"/>
        </authorList>
    </citation>
    <scope>IDENTIFICATION</scope>
    <source>
        <tissue evidence="29 30">Leaf</tissue>
    </source>
</reference>
<keyword evidence="6" id="KW-0723">Serine/threonine-protein kinase</keyword>
<evidence type="ECO:0000256" key="19">
    <source>
        <dbReference type="ARBA" id="ARBA00023180"/>
    </source>
</evidence>
<dbReference type="STRING" id="4615.A0A199VDP5"/>
<dbReference type="GO" id="GO:0009942">
    <property type="term" value="P:longitudinal axis specification"/>
    <property type="evidence" value="ECO:0007669"/>
    <property type="project" value="UniProtKB-ARBA"/>
</dbReference>
<dbReference type="PRINTS" id="PR00019">
    <property type="entry name" value="LEURICHRPT"/>
</dbReference>
<keyword evidence="28" id="KW-1185">Reference proteome</keyword>
<dbReference type="OrthoDB" id="1896041at2759"/>
<proteinExistence type="inferred from homology"/>
<dbReference type="Pfam" id="PF13855">
    <property type="entry name" value="LRR_8"/>
    <property type="match status" value="1"/>
</dbReference>
<dbReference type="GO" id="GO:0009414">
    <property type="term" value="P:response to water deprivation"/>
    <property type="evidence" value="ECO:0007669"/>
    <property type="project" value="UniProtKB-ARBA"/>
</dbReference>
<keyword evidence="12" id="KW-0677">Repeat</keyword>
<evidence type="ECO:0000256" key="7">
    <source>
        <dbReference type="ARBA" id="ARBA00022553"/>
    </source>
</evidence>
<accession>A0A199VDP5</accession>
<evidence type="ECO:0000313" key="30">
    <source>
        <dbReference type="RefSeq" id="XP_020110741.1"/>
    </source>
</evidence>
<dbReference type="Gene3D" id="3.30.200.20">
    <property type="entry name" value="Phosphorylase Kinase, domain 1"/>
    <property type="match status" value="1"/>
</dbReference>
<dbReference type="Proteomes" id="UP000515123">
    <property type="component" value="Linkage group 20"/>
</dbReference>
<dbReference type="GO" id="GO:0048508">
    <property type="term" value="P:embryonic meristem development"/>
    <property type="evidence" value="ECO:0007669"/>
    <property type="project" value="UniProtKB-ARBA"/>
</dbReference>
<dbReference type="Pfam" id="PF00069">
    <property type="entry name" value="Pkinase"/>
    <property type="match status" value="1"/>
</dbReference>
<evidence type="ECO:0000256" key="20">
    <source>
        <dbReference type="ARBA" id="ARBA00047899"/>
    </source>
</evidence>
<evidence type="ECO:0000256" key="16">
    <source>
        <dbReference type="ARBA" id="ARBA00022989"/>
    </source>
</evidence>